<protein>
    <submittedName>
        <fullName evidence="2">Uncharacterized protein</fullName>
    </submittedName>
</protein>
<keyword evidence="3" id="KW-1185">Reference proteome</keyword>
<organism evidence="2 3">
    <name type="scientific">Nocardioides jishulii</name>
    <dbReference type="NCBI Taxonomy" id="2575440"/>
    <lineage>
        <taxon>Bacteria</taxon>
        <taxon>Bacillati</taxon>
        <taxon>Actinomycetota</taxon>
        <taxon>Actinomycetes</taxon>
        <taxon>Propionibacteriales</taxon>
        <taxon>Nocardioidaceae</taxon>
        <taxon>Nocardioides</taxon>
    </lineage>
</organism>
<name>A0A4U2YNW2_9ACTN</name>
<keyword evidence="1" id="KW-0472">Membrane</keyword>
<dbReference type="EMBL" id="SZPY01000002">
    <property type="protein sequence ID" value="TKI62690.1"/>
    <property type="molecule type" value="Genomic_DNA"/>
</dbReference>
<proteinExistence type="predicted"/>
<dbReference type="AlphaFoldDB" id="A0A4U2YNW2"/>
<feature type="transmembrane region" description="Helical" evidence="1">
    <location>
        <begin position="12"/>
        <end position="33"/>
    </location>
</feature>
<dbReference type="RefSeq" id="WP_137065958.1">
    <property type="nucleotide sequence ID" value="NZ_CP040748.1"/>
</dbReference>
<comment type="caution">
    <text evidence="2">The sequence shown here is derived from an EMBL/GenBank/DDBJ whole genome shotgun (WGS) entry which is preliminary data.</text>
</comment>
<keyword evidence="1" id="KW-0812">Transmembrane</keyword>
<evidence type="ECO:0000313" key="2">
    <source>
        <dbReference type="EMBL" id="TKI62690.1"/>
    </source>
</evidence>
<accession>A0A4U2YNW2</accession>
<sequence length="80" mass="8552">MRNAAERAIRDAGLTGFLLLASGFVIFLVGAMSTDTWPLIAGGFVTLLGVLTLLPVLIAQGIRLEQARRDTERQGSTHDA</sequence>
<gene>
    <name evidence="2" type="ORF">FC770_10065</name>
</gene>
<dbReference type="Proteomes" id="UP000307808">
    <property type="component" value="Unassembled WGS sequence"/>
</dbReference>
<evidence type="ECO:0000256" key="1">
    <source>
        <dbReference type="SAM" id="Phobius"/>
    </source>
</evidence>
<reference evidence="2 3" key="1">
    <citation type="submission" date="2019-04" db="EMBL/GenBank/DDBJ databases">
        <authorList>
            <person name="Dong K."/>
        </authorList>
    </citation>
    <scope>NUCLEOTIDE SEQUENCE [LARGE SCALE GENOMIC DNA]</scope>
    <source>
        <strain evidence="3">dk3543</strain>
    </source>
</reference>
<evidence type="ECO:0000313" key="3">
    <source>
        <dbReference type="Proteomes" id="UP000307808"/>
    </source>
</evidence>
<keyword evidence="1" id="KW-1133">Transmembrane helix</keyword>
<feature type="transmembrane region" description="Helical" evidence="1">
    <location>
        <begin position="39"/>
        <end position="59"/>
    </location>
</feature>